<evidence type="ECO:0000313" key="2">
    <source>
        <dbReference type="EMBL" id="EOB32286.1"/>
    </source>
</evidence>
<gene>
    <name evidence="2" type="ORF">D065_06391</name>
</gene>
<feature type="transmembrane region" description="Helical" evidence="1">
    <location>
        <begin position="107"/>
        <end position="131"/>
    </location>
</feature>
<keyword evidence="1" id="KW-0812">Transmembrane</keyword>
<feature type="transmembrane region" description="Helical" evidence="1">
    <location>
        <begin position="57"/>
        <end position="74"/>
    </location>
</feature>
<accession>R0MBD5</accession>
<dbReference type="Proteomes" id="UP000013315">
    <property type="component" value="Unassembled WGS sequence"/>
</dbReference>
<feature type="transmembrane region" description="Helical" evidence="1">
    <location>
        <begin position="151"/>
        <end position="169"/>
    </location>
</feature>
<dbReference type="EMBL" id="AQTU01000016">
    <property type="protein sequence ID" value="EOB32286.1"/>
    <property type="molecule type" value="Genomic_DNA"/>
</dbReference>
<feature type="transmembrane region" description="Helical" evidence="1">
    <location>
        <begin position="31"/>
        <end position="51"/>
    </location>
</feature>
<dbReference type="PATRIC" id="fig|1239793.3.peg.1250"/>
<protein>
    <recommendedName>
        <fullName evidence="4">Membrane-associated phospholipid phosphatase</fullName>
    </recommendedName>
</protein>
<comment type="caution">
    <text evidence="2">The sequence shown here is derived from an EMBL/GenBank/DDBJ whole genome shotgun (WGS) entry which is preliminary data.</text>
</comment>
<reference evidence="2 3" key="1">
    <citation type="submission" date="2013-04" db="EMBL/GenBank/DDBJ databases">
        <authorList>
            <person name="Ikryannikova L.N."/>
            <person name="Ilina E.N."/>
            <person name="Kostryukova E.S."/>
            <person name="Semashko T.A."/>
            <person name="Karpova I.Y.U."/>
            <person name="Larin A.K."/>
            <person name="Ischenko D.S."/>
            <person name="Alekseev D.G."/>
            <person name="Klimova E.A."/>
            <person name="Filimonova A.V."/>
            <person name="Savinova T.A."/>
            <person name="Filimonova O.Y.U."/>
            <person name="Dubovickaya V.A."/>
            <person name="Sidorenko S.V."/>
            <person name="Govorun V.M."/>
        </authorList>
    </citation>
    <scope>NUCLEOTIDE SEQUENCE [LARGE SCALE GENOMIC DNA]</scope>
    <source>
        <strain evidence="2 3">13/39</strain>
    </source>
</reference>
<evidence type="ECO:0000256" key="1">
    <source>
        <dbReference type="SAM" id="Phobius"/>
    </source>
</evidence>
<proteinExistence type="predicted"/>
<evidence type="ECO:0000313" key="3">
    <source>
        <dbReference type="Proteomes" id="UP000013315"/>
    </source>
</evidence>
<keyword evidence="1" id="KW-0472">Membrane</keyword>
<keyword evidence="1" id="KW-1133">Transmembrane helix</keyword>
<name>R0MBD5_STRMT</name>
<dbReference type="SUPFAM" id="SSF48317">
    <property type="entry name" value="Acid phosphatase/Vanadium-dependent haloperoxidase"/>
    <property type="match status" value="1"/>
</dbReference>
<dbReference type="AlphaFoldDB" id="R0MBD5"/>
<sequence length="180" mass="20598">MKNYQEWYDHIAGKIENKPIFLRLLRTFNRFMTVVMPMIYLTLLATTYLQQGLGKQVLIYVFIPASGFVILSFLRKKVNAPRPYEEWDIKPLLDRDSHGQSMPSRHVFSATIISMACLHASLSVGVILLVLSAPGSSKSPRWRPLSQGCLGWLYLCPCVGCDFLSILTCKLRWSHNHLRV</sequence>
<dbReference type="InterPro" id="IPR036938">
    <property type="entry name" value="PAP2/HPO_sf"/>
</dbReference>
<evidence type="ECO:0008006" key="4">
    <source>
        <dbReference type="Google" id="ProtNLM"/>
    </source>
</evidence>
<organism evidence="2 3">
    <name type="scientific">Streptococcus mitis 13/39</name>
    <dbReference type="NCBI Taxonomy" id="1239793"/>
    <lineage>
        <taxon>Bacteria</taxon>
        <taxon>Bacillati</taxon>
        <taxon>Bacillota</taxon>
        <taxon>Bacilli</taxon>
        <taxon>Lactobacillales</taxon>
        <taxon>Streptococcaceae</taxon>
        <taxon>Streptococcus</taxon>
        <taxon>Streptococcus mitis group</taxon>
    </lineage>
</organism>